<dbReference type="NCBIfam" id="TIGR01034">
    <property type="entry name" value="metK"/>
    <property type="match status" value="1"/>
</dbReference>
<dbReference type="SUPFAM" id="SSF55973">
    <property type="entry name" value="S-adenosylmethionine synthetase"/>
    <property type="match status" value="3"/>
</dbReference>
<dbReference type="RefSeq" id="WP_090828991.1">
    <property type="nucleotide sequence ID" value="NZ_FOBH01000008.1"/>
</dbReference>
<keyword evidence="14" id="KW-1185">Reference proteome</keyword>
<dbReference type="InterPro" id="IPR022636">
    <property type="entry name" value="S-AdoMet_synthetase_sfam"/>
</dbReference>
<dbReference type="AlphaFoldDB" id="A0A1H7P650"/>
<feature type="domain" description="S-adenosylmethionine synthetase C-terminal" evidence="12">
    <location>
        <begin position="242"/>
        <end position="386"/>
    </location>
</feature>
<dbReference type="Pfam" id="PF02772">
    <property type="entry name" value="S-AdoMet_synt_M"/>
    <property type="match status" value="1"/>
</dbReference>
<evidence type="ECO:0000256" key="7">
    <source>
        <dbReference type="ARBA" id="ARBA00022958"/>
    </source>
</evidence>
<name>A0A1H7P650_9PROT</name>
<dbReference type="InterPro" id="IPR002133">
    <property type="entry name" value="S-AdoMet_synthetase"/>
</dbReference>
<dbReference type="GO" id="GO:0006730">
    <property type="term" value="P:one-carbon metabolic process"/>
    <property type="evidence" value="ECO:0007669"/>
    <property type="project" value="UniProtKB-KW"/>
</dbReference>
<comment type="similarity">
    <text evidence="9">Belongs to the AdoMet synthase family.</text>
</comment>
<evidence type="ECO:0000256" key="2">
    <source>
        <dbReference type="ARBA" id="ARBA00022679"/>
    </source>
</evidence>
<evidence type="ECO:0000256" key="3">
    <source>
        <dbReference type="ARBA" id="ARBA00022723"/>
    </source>
</evidence>
<dbReference type="Pfam" id="PF02773">
    <property type="entry name" value="S-AdoMet_synt_C"/>
    <property type="match status" value="1"/>
</dbReference>
<reference evidence="13 14" key="1">
    <citation type="submission" date="2016-10" db="EMBL/GenBank/DDBJ databases">
        <authorList>
            <person name="de Groot N.N."/>
        </authorList>
    </citation>
    <scope>NUCLEOTIDE SEQUENCE [LARGE SCALE GENOMIC DNA]</scope>
    <source>
        <strain evidence="13 14">Nv1</strain>
    </source>
</reference>
<sequence>MKQDFMFTSESVTDGHPDKLCDQVSDAIIDRYFQQDPFSRVVAECAVSKGILFIAARFASLASIDISSIARQVIGQIGYEHGDFNARDCTVMTSLMELPALSHPQLDEREMSEGELEGVTARNQANVFGFACNQSAAMMPLPIWLAHKLARRLTAARLQKQLLYLAPDGKTQVGVAYRDGRPHRIHSITLVASQRKEALQNLVSLRDDLCQHVIEPAFLGEELRPDVRTHIFINPDGPIVDGGPALHSGLTGRKNAVDTYGEYSRHSESALSGKDPSRIDRVGAYAARYAAKNVVAADLAQACEVHLAYSIGIARPVSIQVDSFGTGTIPDTEIAARIQAHFDFRPAAIIRTFNLRYQPQLYRGGFYRRLAVYGQVGRMDVGLPWESTDKAELLR</sequence>
<dbReference type="InterPro" id="IPR022628">
    <property type="entry name" value="S-AdoMet_synt_N"/>
</dbReference>
<evidence type="ECO:0000313" key="14">
    <source>
        <dbReference type="Proteomes" id="UP000198620"/>
    </source>
</evidence>
<evidence type="ECO:0000256" key="4">
    <source>
        <dbReference type="ARBA" id="ARBA00022741"/>
    </source>
</evidence>
<dbReference type="OrthoDB" id="9801686at2"/>
<keyword evidence="6" id="KW-0460">Magnesium</keyword>
<protein>
    <recommendedName>
        <fullName evidence="8">Methionine adenosyltransferase</fullName>
        <ecNumber evidence="8">2.5.1.6</ecNumber>
    </recommendedName>
</protein>
<dbReference type="PIRSF" id="PIRSF000497">
    <property type="entry name" value="MAT"/>
    <property type="match status" value="1"/>
</dbReference>
<evidence type="ECO:0000256" key="1">
    <source>
        <dbReference type="ARBA" id="ARBA00022563"/>
    </source>
</evidence>
<dbReference type="EMBL" id="FOBH01000008">
    <property type="protein sequence ID" value="SEL31281.1"/>
    <property type="molecule type" value="Genomic_DNA"/>
</dbReference>
<keyword evidence="5" id="KW-0067">ATP-binding</keyword>
<dbReference type="CDD" id="cd18079">
    <property type="entry name" value="S-AdoMet_synt"/>
    <property type="match status" value="1"/>
</dbReference>
<dbReference type="GO" id="GO:0006556">
    <property type="term" value="P:S-adenosylmethionine biosynthetic process"/>
    <property type="evidence" value="ECO:0007669"/>
    <property type="project" value="UniProtKB-UniRule"/>
</dbReference>
<organism evidence="13 14">
    <name type="scientific">Nitrosovibrio tenuis</name>
    <dbReference type="NCBI Taxonomy" id="1233"/>
    <lineage>
        <taxon>Bacteria</taxon>
        <taxon>Pseudomonadati</taxon>
        <taxon>Pseudomonadota</taxon>
        <taxon>Betaproteobacteria</taxon>
        <taxon>Nitrosomonadales</taxon>
        <taxon>Nitrosomonadaceae</taxon>
        <taxon>Nitrosovibrio</taxon>
    </lineage>
</organism>
<dbReference type="InterPro" id="IPR022630">
    <property type="entry name" value="S-AdoMet_synt_C"/>
</dbReference>
<dbReference type="GO" id="GO:0005524">
    <property type="term" value="F:ATP binding"/>
    <property type="evidence" value="ECO:0007669"/>
    <property type="project" value="UniProtKB-KW"/>
</dbReference>
<keyword evidence="2 13" id="KW-0808">Transferase</keyword>
<proteinExistence type="inferred from homology"/>
<keyword evidence="4" id="KW-0547">Nucleotide-binding</keyword>
<dbReference type="InterPro" id="IPR022629">
    <property type="entry name" value="S-AdoMet_synt_central"/>
</dbReference>
<evidence type="ECO:0000256" key="5">
    <source>
        <dbReference type="ARBA" id="ARBA00022840"/>
    </source>
</evidence>
<evidence type="ECO:0000259" key="10">
    <source>
        <dbReference type="Pfam" id="PF00438"/>
    </source>
</evidence>
<feature type="domain" description="S-adenosylmethionine synthetase central" evidence="11">
    <location>
        <begin position="120"/>
        <end position="237"/>
    </location>
</feature>
<dbReference type="Gene3D" id="3.30.300.10">
    <property type="match status" value="3"/>
</dbReference>
<dbReference type="PANTHER" id="PTHR11964">
    <property type="entry name" value="S-ADENOSYLMETHIONINE SYNTHETASE"/>
    <property type="match status" value="1"/>
</dbReference>
<dbReference type="Proteomes" id="UP000198620">
    <property type="component" value="Unassembled WGS sequence"/>
</dbReference>
<evidence type="ECO:0000256" key="6">
    <source>
        <dbReference type="ARBA" id="ARBA00022842"/>
    </source>
</evidence>
<keyword evidence="1" id="KW-0554">One-carbon metabolism</keyword>
<gene>
    <name evidence="13" type="ORF">SAMN05216387_10871</name>
</gene>
<keyword evidence="3" id="KW-0479">Metal-binding</keyword>
<evidence type="ECO:0000259" key="11">
    <source>
        <dbReference type="Pfam" id="PF02772"/>
    </source>
</evidence>
<dbReference type="STRING" id="1233.SAMN05216387_10871"/>
<dbReference type="EC" id="2.5.1.6" evidence="8"/>
<evidence type="ECO:0000259" key="12">
    <source>
        <dbReference type="Pfam" id="PF02773"/>
    </source>
</evidence>
<evidence type="ECO:0000256" key="8">
    <source>
        <dbReference type="NCBIfam" id="TIGR01034"/>
    </source>
</evidence>
<feature type="domain" description="S-adenosylmethionine synthetase N-terminal" evidence="10">
    <location>
        <begin position="5"/>
        <end position="96"/>
    </location>
</feature>
<evidence type="ECO:0000256" key="9">
    <source>
        <dbReference type="RuleBase" id="RU004462"/>
    </source>
</evidence>
<keyword evidence="7" id="KW-0630">Potassium</keyword>
<dbReference type="Pfam" id="PF00438">
    <property type="entry name" value="S-AdoMet_synt_N"/>
    <property type="match status" value="1"/>
</dbReference>
<accession>A0A1H7P650</accession>
<evidence type="ECO:0000313" key="13">
    <source>
        <dbReference type="EMBL" id="SEL31281.1"/>
    </source>
</evidence>
<dbReference type="GO" id="GO:0046872">
    <property type="term" value="F:metal ion binding"/>
    <property type="evidence" value="ECO:0007669"/>
    <property type="project" value="UniProtKB-KW"/>
</dbReference>
<dbReference type="GO" id="GO:0004478">
    <property type="term" value="F:methionine adenosyltransferase activity"/>
    <property type="evidence" value="ECO:0007669"/>
    <property type="project" value="UniProtKB-UniRule"/>
</dbReference>